<organism evidence="1 2">
    <name type="scientific">Portunus trituberculatus</name>
    <name type="common">Swimming crab</name>
    <name type="synonym">Neptunus trituberculatus</name>
    <dbReference type="NCBI Taxonomy" id="210409"/>
    <lineage>
        <taxon>Eukaryota</taxon>
        <taxon>Metazoa</taxon>
        <taxon>Ecdysozoa</taxon>
        <taxon>Arthropoda</taxon>
        <taxon>Crustacea</taxon>
        <taxon>Multicrustacea</taxon>
        <taxon>Malacostraca</taxon>
        <taxon>Eumalacostraca</taxon>
        <taxon>Eucarida</taxon>
        <taxon>Decapoda</taxon>
        <taxon>Pleocyemata</taxon>
        <taxon>Brachyura</taxon>
        <taxon>Eubrachyura</taxon>
        <taxon>Portunoidea</taxon>
        <taxon>Portunidae</taxon>
        <taxon>Portuninae</taxon>
        <taxon>Portunus</taxon>
    </lineage>
</organism>
<accession>A0A5B7FVR6</accession>
<gene>
    <name evidence="1" type="ORF">E2C01_045674</name>
</gene>
<sequence length="87" mass="9650">MTKRLECNSYKDEIRMAKLGVVKGEGGKIARWCSGGDEGDTRAYQPLVFRVAPYLLLLRRCTMAKGAGVGRANTRVLEQGQGDREFV</sequence>
<proteinExistence type="predicted"/>
<evidence type="ECO:0000313" key="1">
    <source>
        <dbReference type="EMBL" id="MPC51820.1"/>
    </source>
</evidence>
<protein>
    <submittedName>
        <fullName evidence="1">Uncharacterized protein</fullName>
    </submittedName>
</protein>
<keyword evidence="2" id="KW-1185">Reference proteome</keyword>
<dbReference type="Proteomes" id="UP000324222">
    <property type="component" value="Unassembled WGS sequence"/>
</dbReference>
<reference evidence="1 2" key="1">
    <citation type="submission" date="2019-05" db="EMBL/GenBank/DDBJ databases">
        <title>Another draft genome of Portunus trituberculatus and its Hox gene families provides insights of decapod evolution.</title>
        <authorList>
            <person name="Jeong J.-H."/>
            <person name="Song I."/>
            <person name="Kim S."/>
            <person name="Choi T."/>
            <person name="Kim D."/>
            <person name="Ryu S."/>
            <person name="Kim W."/>
        </authorList>
    </citation>
    <scope>NUCLEOTIDE SEQUENCE [LARGE SCALE GENOMIC DNA]</scope>
    <source>
        <tissue evidence="1">Muscle</tissue>
    </source>
</reference>
<dbReference type="AlphaFoldDB" id="A0A5B7FVR6"/>
<comment type="caution">
    <text evidence="1">The sequence shown here is derived from an EMBL/GenBank/DDBJ whole genome shotgun (WGS) entry which is preliminary data.</text>
</comment>
<dbReference type="EMBL" id="VSRR010010436">
    <property type="protein sequence ID" value="MPC51820.1"/>
    <property type="molecule type" value="Genomic_DNA"/>
</dbReference>
<name>A0A5B7FVR6_PORTR</name>
<evidence type="ECO:0000313" key="2">
    <source>
        <dbReference type="Proteomes" id="UP000324222"/>
    </source>
</evidence>